<evidence type="ECO:0000259" key="16">
    <source>
        <dbReference type="PROSITE" id="PS51194"/>
    </source>
</evidence>
<dbReference type="GO" id="GO:0017038">
    <property type="term" value="P:protein import"/>
    <property type="evidence" value="ECO:0007669"/>
    <property type="project" value="InterPro"/>
</dbReference>
<dbReference type="PROSITE" id="PS51196">
    <property type="entry name" value="SECA_MOTOR_DEAD"/>
    <property type="match status" value="1"/>
</dbReference>
<dbReference type="PANTHER" id="PTHR30612:SF0">
    <property type="entry name" value="CHLOROPLAST PROTEIN-TRANSPORTING ATPASE"/>
    <property type="match status" value="1"/>
</dbReference>
<dbReference type="PROSITE" id="PS01312">
    <property type="entry name" value="SECA"/>
    <property type="match status" value="1"/>
</dbReference>
<comment type="function">
    <text evidence="13">Part of the Sec protein translocase complex. Interacts with the SecYEG preprotein conducting channel. Has a central role in coupling the hydrolysis of ATP to the transfer of proteins into and across the cell membrane, serving as an ATP-driven molecular motor driving the stepwise translocation of polypeptide chains across the membrane.</text>
</comment>
<keyword evidence="11 13" id="KW-0811">Translocation</keyword>
<dbReference type="STRING" id="34097.SAMN02745150_00518"/>
<dbReference type="GO" id="GO:0005829">
    <property type="term" value="C:cytosol"/>
    <property type="evidence" value="ECO:0007669"/>
    <property type="project" value="TreeGrafter"/>
</dbReference>
<sequence>MAVFDKILELFFGSKQKRDLKKIQGRVDQINALEPKMQALSNEELTEITETFKHRLDSGETLDDILPEAFAVVRETAFRTLNMRHFDVQLFGGIALHEGNIAEMKTGEGKTLVATLPLYLNALTGKGVHLVTVNDYLAKRDAEWMAPIYLFLGLSVGIINQDRQSFEVKFSGQGFGTELTSIDRKDAYACDITYITNNELGFDYLRNNMVFDLSEKTQRPLNYAIVDEADSILIDEARTPLIISGPSEEKTDLYYKVDRIIPQLKQAEINEKEEVIEGTGDFGLFLKEKSVTLTDQGAKHIEQLLGIDDLYSPEHSIYIHYVLSGIKAHYLYSKEVEYIVENGEIVIIDEFTGRKMPGRRWSDGIHQAIEAKEKLRIKEEYQTLASITFQNLFRMYSKLAGMTGTAETEAAELYSIYKTDVIVIPTNQPIARIDYPDKMFISKEAKYKALLKDIAEAHAKGQPVLVGTGSVESSEELSKLLKKAKISHNVLNAKYHAQEAEIIKDAGKKNAVTIATNMAGRGTDIKLGEGVVELGGLLVLGAERHEARRIDNQLRGRSGRQGDSGASIFYVSFDDQLMKAVGMAQRKDFMAKAGFSEKDELQDKLSSRVIEIAQKRLENFHFDIRKNILEYDEVMNEQRNYIYKLRDRILDVEHEHLMLEELITEALDDYAEIRRERPRKIDTWDDDQLKSWIHTYFNTEITLDKYNSFNDLVLELRKQVLDRFTDVPPEIVRQAVKFISLRTLDGAWKEHLRNIDALRNGIGLQGYAQKSPVVEYKLRASEMFREMKEKIRLETLSLLSRLDIRAEQEMPALNTRQKKNARRKK</sequence>
<dbReference type="GO" id="GO:0005524">
    <property type="term" value="F:ATP binding"/>
    <property type="evidence" value="ECO:0007669"/>
    <property type="project" value="UniProtKB-UniRule"/>
</dbReference>
<dbReference type="EMBL" id="FOKY01000002">
    <property type="protein sequence ID" value="SFB74076.1"/>
    <property type="molecule type" value="Genomic_DNA"/>
</dbReference>
<dbReference type="InterPro" id="IPR027417">
    <property type="entry name" value="P-loop_NTPase"/>
</dbReference>
<evidence type="ECO:0000256" key="12">
    <source>
        <dbReference type="ARBA" id="ARBA00023136"/>
    </source>
</evidence>
<dbReference type="GO" id="GO:0005886">
    <property type="term" value="C:plasma membrane"/>
    <property type="evidence" value="ECO:0007669"/>
    <property type="project" value="UniProtKB-SubCell"/>
</dbReference>
<feature type="domain" description="Helicase C-terminal" evidence="16">
    <location>
        <begin position="446"/>
        <end position="628"/>
    </location>
</feature>
<comment type="similarity">
    <text evidence="2 13 14">Belongs to the SecA family.</text>
</comment>
<dbReference type="FunFam" id="3.40.50.300:FF:000429">
    <property type="entry name" value="Preprotein translocase subunit SecA"/>
    <property type="match status" value="1"/>
</dbReference>
<dbReference type="NCBIfam" id="TIGR00963">
    <property type="entry name" value="secA"/>
    <property type="match status" value="1"/>
</dbReference>
<dbReference type="FunFam" id="3.90.1440.10:FF:000002">
    <property type="entry name" value="Protein translocase subunit SecA"/>
    <property type="match status" value="1"/>
</dbReference>
<dbReference type="InterPro" id="IPR044722">
    <property type="entry name" value="SecA_SF2_C"/>
</dbReference>
<keyword evidence="7 13" id="KW-0547">Nucleotide-binding</keyword>
<dbReference type="SMART" id="SM00958">
    <property type="entry name" value="SecA_PP_bind"/>
    <property type="match status" value="1"/>
</dbReference>
<dbReference type="Proteomes" id="UP000240042">
    <property type="component" value="Unassembled WGS sequence"/>
</dbReference>
<dbReference type="InterPro" id="IPR036266">
    <property type="entry name" value="SecA_Wing/Scaffold_sf"/>
</dbReference>
<accession>A0A1I1DI29</accession>
<dbReference type="PANTHER" id="PTHR30612">
    <property type="entry name" value="SECA INNER MEMBRANE COMPONENT OF SEC PROTEIN SECRETION SYSTEM"/>
    <property type="match status" value="1"/>
</dbReference>
<dbReference type="CDD" id="cd18803">
    <property type="entry name" value="SF2_C_secA"/>
    <property type="match status" value="1"/>
</dbReference>
<dbReference type="GO" id="GO:0006605">
    <property type="term" value="P:protein targeting"/>
    <property type="evidence" value="ECO:0007669"/>
    <property type="project" value="UniProtKB-UniRule"/>
</dbReference>
<dbReference type="Gene3D" id="3.90.1440.10">
    <property type="entry name" value="SecA, preprotein cross-linking domain"/>
    <property type="match status" value="1"/>
</dbReference>
<keyword evidence="12 13" id="KW-0472">Membrane</keyword>
<dbReference type="OrthoDB" id="9805579at2"/>
<dbReference type="Pfam" id="PF21090">
    <property type="entry name" value="P-loop_SecA"/>
    <property type="match status" value="2"/>
</dbReference>
<dbReference type="PROSITE" id="PS51194">
    <property type="entry name" value="HELICASE_CTER"/>
    <property type="match status" value="1"/>
</dbReference>
<dbReference type="NCBIfam" id="NF009538">
    <property type="entry name" value="PRK12904.1"/>
    <property type="match status" value="1"/>
</dbReference>
<dbReference type="SUPFAM" id="SSF52540">
    <property type="entry name" value="P-loop containing nucleoside triphosphate hydrolases"/>
    <property type="match status" value="2"/>
</dbReference>
<dbReference type="InterPro" id="IPR014001">
    <property type="entry name" value="Helicase_ATP-bd"/>
</dbReference>
<dbReference type="SUPFAM" id="SSF81886">
    <property type="entry name" value="Helical scaffold and wing domains of SecA"/>
    <property type="match status" value="1"/>
</dbReference>
<keyword evidence="19" id="KW-1185">Reference proteome</keyword>
<dbReference type="RefSeq" id="WP_092318293.1">
    <property type="nucleotide sequence ID" value="NZ_FOKY01000002.1"/>
</dbReference>
<dbReference type="Gene3D" id="3.40.50.300">
    <property type="entry name" value="P-loop containing nucleotide triphosphate hydrolases"/>
    <property type="match status" value="3"/>
</dbReference>
<evidence type="ECO:0000256" key="11">
    <source>
        <dbReference type="ARBA" id="ARBA00023010"/>
    </source>
</evidence>
<evidence type="ECO:0000256" key="2">
    <source>
        <dbReference type="ARBA" id="ARBA00007650"/>
    </source>
</evidence>
<dbReference type="HAMAP" id="MF_01382">
    <property type="entry name" value="SecA"/>
    <property type="match status" value="1"/>
</dbReference>
<dbReference type="InterPro" id="IPR014018">
    <property type="entry name" value="SecA_motor_DEAD"/>
</dbReference>
<proteinExistence type="inferred from homology"/>
<dbReference type="Pfam" id="PF01043">
    <property type="entry name" value="SecA_PP_bind"/>
    <property type="match status" value="1"/>
</dbReference>
<keyword evidence="10 13" id="KW-1278">Translocase</keyword>
<keyword evidence="5 13" id="KW-0963">Cytoplasm</keyword>
<comment type="subcellular location">
    <subcellularLocation>
        <location evidence="13">Cell membrane</location>
        <topology evidence="13">Peripheral membrane protein</topology>
        <orientation evidence="13">Cytoplasmic side</orientation>
    </subcellularLocation>
    <subcellularLocation>
        <location evidence="13">Cytoplasm</location>
    </subcellularLocation>
    <subcellularLocation>
        <location evidence="1">Membrane</location>
        <topology evidence="1">Peripheral membrane protein</topology>
    </subcellularLocation>
    <text evidence="13">Distribution is 50-50.</text>
</comment>
<name>A0A1I1DI29_BREAD</name>
<dbReference type="CDD" id="cd17928">
    <property type="entry name" value="DEXDc_SecA"/>
    <property type="match status" value="1"/>
</dbReference>
<evidence type="ECO:0000256" key="4">
    <source>
        <dbReference type="ARBA" id="ARBA00022475"/>
    </source>
</evidence>
<dbReference type="NCBIfam" id="NF006630">
    <property type="entry name" value="PRK09200.1"/>
    <property type="match status" value="1"/>
</dbReference>
<evidence type="ECO:0000313" key="18">
    <source>
        <dbReference type="EMBL" id="SFB74076.1"/>
    </source>
</evidence>
<keyword evidence="6" id="KW-0997">Cell inner membrane</keyword>
<evidence type="ECO:0000256" key="13">
    <source>
        <dbReference type="HAMAP-Rule" id="MF_01382"/>
    </source>
</evidence>
<dbReference type="InterPro" id="IPR036670">
    <property type="entry name" value="SecA_X-link_sf"/>
</dbReference>
<evidence type="ECO:0000256" key="14">
    <source>
        <dbReference type="RuleBase" id="RU003874"/>
    </source>
</evidence>
<feature type="domain" description="Helicase ATP-binding" evidence="15">
    <location>
        <begin position="91"/>
        <end position="265"/>
    </location>
</feature>
<dbReference type="EC" id="7.4.2.8" evidence="13"/>
<dbReference type="SMART" id="SM00957">
    <property type="entry name" value="SecA_DEAD"/>
    <property type="match status" value="1"/>
</dbReference>
<dbReference type="Pfam" id="PF07516">
    <property type="entry name" value="SecA_SW"/>
    <property type="match status" value="1"/>
</dbReference>
<evidence type="ECO:0000256" key="3">
    <source>
        <dbReference type="ARBA" id="ARBA00022448"/>
    </source>
</evidence>
<dbReference type="GO" id="GO:0065002">
    <property type="term" value="P:intracellular protein transmembrane transport"/>
    <property type="evidence" value="ECO:0007669"/>
    <property type="project" value="UniProtKB-UniRule"/>
</dbReference>
<dbReference type="InterPro" id="IPR011116">
    <property type="entry name" value="SecA_Wing/Scaffold"/>
</dbReference>
<dbReference type="AlphaFoldDB" id="A0A1I1DI29"/>
<organism evidence="18 19">
    <name type="scientific">Brevinema andersonii</name>
    <dbReference type="NCBI Taxonomy" id="34097"/>
    <lineage>
        <taxon>Bacteria</taxon>
        <taxon>Pseudomonadati</taxon>
        <taxon>Spirochaetota</taxon>
        <taxon>Spirochaetia</taxon>
        <taxon>Brevinematales</taxon>
        <taxon>Brevinemataceae</taxon>
        <taxon>Brevinema</taxon>
    </lineage>
</organism>
<gene>
    <name evidence="13" type="primary">secA</name>
    <name evidence="18" type="ORF">SAMN02745150_00518</name>
</gene>
<dbReference type="InterPro" id="IPR020937">
    <property type="entry name" value="SecA_CS"/>
</dbReference>
<dbReference type="InterPro" id="IPR001650">
    <property type="entry name" value="Helicase_C-like"/>
</dbReference>
<feature type="binding site" evidence="13">
    <location>
        <position position="89"/>
    </location>
    <ligand>
        <name>ATP</name>
        <dbReference type="ChEBI" id="CHEBI:30616"/>
    </ligand>
</feature>
<keyword evidence="4 13" id="KW-1003">Cell membrane</keyword>
<evidence type="ECO:0000259" key="17">
    <source>
        <dbReference type="PROSITE" id="PS51196"/>
    </source>
</evidence>
<keyword evidence="3 13" id="KW-0813">Transport</keyword>
<evidence type="ECO:0000259" key="15">
    <source>
        <dbReference type="PROSITE" id="PS51192"/>
    </source>
</evidence>
<evidence type="ECO:0000256" key="7">
    <source>
        <dbReference type="ARBA" id="ARBA00022741"/>
    </source>
</evidence>
<dbReference type="InterPro" id="IPR000185">
    <property type="entry name" value="SecA"/>
</dbReference>
<keyword evidence="9 13" id="KW-0653">Protein transport</keyword>
<dbReference type="Gene3D" id="1.10.3060.10">
    <property type="entry name" value="Helical scaffold and wing domains of SecA"/>
    <property type="match status" value="1"/>
</dbReference>
<dbReference type="InterPro" id="IPR011115">
    <property type="entry name" value="SecA_DEAD"/>
</dbReference>
<dbReference type="PROSITE" id="PS51192">
    <property type="entry name" value="HELICASE_ATP_BIND_1"/>
    <property type="match status" value="1"/>
</dbReference>
<keyword evidence="8 13" id="KW-0067">ATP-binding</keyword>
<protein>
    <recommendedName>
        <fullName evidence="13 14">Protein translocase subunit SecA</fullName>
        <ecNumber evidence="13">7.4.2.8</ecNumber>
    </recommendedName>
</protein>
<evidence type="ECO:0000256" key="9">
    <source>
        <dbReference type="ARBA" id="ARBA00022927"/>
    </source>
</evidence>
<comment type="catalytic activity">
    <reaction evidence="13">
        <text>ATP + H2O + cellular proteinSide 1 = ADP + phosphate + cellular proteinSide 2.</text>
        <dbReference type="EC" id="7.4.2.8"/>
    </reaction>
</comment>
<feature type="domain" description="SecA family profile" evidence="17">
    <location>
        <begin position="5"/>
        <end position="602"/>
    </location>
</feature>
<dbReference type="GO" id="GO:0043952">
    <property type="term" value="P:protein transport by the Sec complex"/>
    <property type="evidence" value="ECO:0007669"/>
    <property type="project" value="TreeGrafter"/>
</dbReference>
<comment type="subunit">
    <text evidence="13">Monomer and homodimer. Part of the essential Sec protein translocation apparatus which comprises SecA, SecYEG and auxiliary proteins SecDF. Other proteins may also be involved.</text>
</comment>
<feature type="binding site" evidence="13">
    <location>
        <position position="524"/>
    </location>
    <ligand>
        <name>ATP</name>
        <dbReference type="ChEBI" id="CHEBI:30616"/>
    </ligand>
</feature>
<dbReference type="InterPro" id="IPR011130">
    <property type="entry name" value="SecA_preprotein_X-link_dom"/>
</dbReference>
<evidence type="ECO:0000256" key="6">
    <source>
        <dbReference type="ARBA" id="ARBA00022519"/>
    </source>
</evidence>
<reference evidence="19" key="1">
    <citation type="submission" date="2016-10" db="EMBL/GenBank/DDBJ databases">
        <authorList>
            <person name="Varghese N."/>
            <person name="Submissions S."/>
        </authorList>
    </citation>
    <scope>NUCLEOTIDE SEQUENCE [LARGE SCALE GENOMIC DNA]</scope>
    <source>
        <strain evidence="19">ATCC 43811</strain>
    </source>
</reference>
<feature type="binding site" evidence="13">
    <location>
        <begin position="107"/>
        <end position="111"/>
    </location>
    <ligand>
        <name>ATP</name>
        <dbReference type="ChEBI" id="CHEBI:30616"/>
    </ligand>
</feature>
<evidence type="ECO:0000256" key="8">
    <source>
        <dbReference type="ARBA" id="ARBA00022840"/>
    </source>
</evidence>
<evidence type="ECO:0000313" key="19">
    <source>
        <dbReference type="Proteomes" id="UP000240042"/>
    </source>
</evidence>
<evidence type="ECO:0000256" key="1">
    <source>
        <dbReference type="ARBA" id="ARBA00004170"/>
    </source>
</evidence>
<evidence type="ECO:0000256" key="5">
    <source>
        <dbReference type="ARBA" id="ARBA00022490"/>
    </source>
</evidence>
<dbReference type="PRINTS" id="PR00906">
    <property type="entry name" value="SECA"/>
</dbReference>
<dbReference type="Pfam" id="PF07517">
    <property type="entry name" value="SecA_DEAD"/>
    <property type="match status" value="1"/>
</dbReference>
<dbReference type="GO" id="GO:0031522">
    <property type="term" value="C:cell envelope Sec protein transport complex"/>
    <property type="evidence" value="ECO:0007669"/>
    <property type="project" value="TreeGrafter"/>
</dbReference>
<dbReference type="GO" id="GO:0008564">
    <property type="term" value="F:protein-exporting ATPase activity"/>
    <property type="evidence" value="ECO:0007669"/>
    <property type="project" value="UniProtKB-EC"/>
</dbReference>
<dbReference type="SUPFAM" id="SSF81767">
    <property type="entry name" value="Pre-protein crosslinking domain of SecA"/>
    <property type="match status" value="1"/>
</dbReference>
<evidence type="ECO:0000256" key="10">
    <source>
        <dbReference type="ARBA" id="ARBA00022967"/>
    </source>
</evidence>